<feature type="domain" description="SpoOB alpha-helical" evidence="4">
    <location>
        <begin position="2"/>
        <end position="42"/>
    </location>
</feature>
<reference evidence="6" key="1">
    <citation type="journal article" date="2019" name="Microbiol. Resour. Announc.">
        <title>Complete Genome Sequence of Halomonas olivaria, a Moderately Halophilic Bacterium Isolated from Olive Processing Effluents, Obtained by Nanopore Sequencing.</title>
        <authorList>
            <person name="Nagata S."/>
            <person name="Ii K.M."/>
            <person name="Tsukimi T."/>
            <person name="Miura M.C."/>
            <person name="Galipon J."/>
            <person name="Arakawa K."/>
        </authorList>
    </citation>
    <scope>NUCLEOTIDE SEQUENCE [LARGE SCALE GENOMIC DNA]</scope>
    <source>
        <strain evidence="6">TYRC17</strain>
    </source>
</reference>
<keyword evidence="3" id="KW-0418">Kinase</keyword>
<dbReference type="EMBL" id="AP019416">
    <property type="protein sequence ID" value="BBI54393.1"/>
    <property type="molecule type" value="Genomic_DNA"/>
</dbReference>
<dbReference type="InterPro" id="IPR039506">
    <property type="entry name" value="SPOB_a"/>
</dbReference>
<evidence type="ECO:0000313" key="5">
    <source>
        <dbReference type="EMBL" id="BBI54393.1"/>
    </source>
</evidence>
<sequence length="47" mass="5463">MDMLRAQAHEFSNKLYTISGLLQLERIEEALALIHQETERAQAQMSF</sequence>
<gene>
    <name evidence="5" type="ORF">HORIV_68140</name>
</gene>
<keyword evidence="6" id="KW-1185">Reference proteome</keyword>
<dbReference type="Proteomes" id="UP000289555">
    <property type="component" value="Chromosome"/>
</dbReference>
<dbReference type="SUPFAM" id="SSF55890">
    <property type="entry name" value="Sporulation response regulatory protein Spo0B"/>
    <property type="match status" value="1"/>
</dbReference>
<organism evidence="5 6">
    <name type="scientific">Vreelandella olivaria</name>
    <dbReference type="NCBI Taxonomy" id="390919"/>
    <lineage>
        <taxon>Bacteria</taxon>
        <taxon>Pseudomonadati</taxon>
        <taxon>Pseudomonadota</taxon>
        <taxon>Gammaproteobacteria</taxon>
        <taxon>Oceanospirillales</taxon>
        <taxon>Halomonadaceae</taxon>
        <taxon>Vreelandella</taxon>
    </lineage>
</organism>
<keyword evidence="1" id="KW-0597">Phosphoprotein</keyword>
<dbReference type="Gene3D" id="1.10.287.130">
    <property type="match status" value="1"/>
</dbReference>
<name>A0ABM7GUI1_9GAMM</name>
<evidence type="ECO:0000259" key="4">
    <source>
        <dbReference type="Pfam" id="PF14689"/>
    </source>
</evidence>
<keyword evidence="2" id="KW-0808">Transferase</keyword>
<evidence type="ECO:0000313" key="6">
    <source>
        <dbReference type="Proteomes" id="UP000289555"/>
    </source>
</evidence>
<evidence type="ECO:0000256" key="2">
    <source>
        <dbReference type="ARBA" id="ARBA00022679"/>
    </source>
</evidence>
<dbReference type="Pfam" id="PF14689">
    <property type="entry name" value="SPOB_a"/>
    <property type="match status" value="1"/>
</dbReference>
<protein>
    <recommendedName>
        <fullName evidence="4">SpoOB alpha-helical domain-containing protein</fullName>
    </recommendedName>
</protein>
<proteinExistence type="predicted"/>
<dbReference type="InterPro" id="IPR016120">
    <property type="entry name" value="Sig_transdc_His_kin_SpoOB"/>
</dbReference>
<evidence type="ECO:0000256" key="3">
    <source>
        <dbReference type="ARBA" id="ARBA00022777"/>
    </source>
</evidence>
<accession>A0ABM7GUI1</accession>
<evidence type="ECO:0000256" key="1">
    <source>
        <dbReference type="ARBA" id="ARBA00022553"/>
    </source>
</evidence>